<dbReference type="GO" id="GO:0006013">
    <property type="term" value="P:mannose metabolic process"/>
    <property type="evidence" value="ECO:0007669"/>
    <property type="project" value="InterPro"/>
</dbReference>
<dbReference type="VEuPathDB" id="VectorBase:BGLAX_035228"/>
<dbReference type="InterPro" id="IPR011013">
    <property type="entry name" value="Gal_mutarotase_sf_dom"/>
</dbReference>
<dbReference type="AlphaFoldDB" id="A0A2C9L704"/>
<dbReference type="KEGG" id="bgt:106072982"/>
<dbReference type="Proteomes" id="UP000076420">
    <property type="component" value="Unassembled WGS sequence"/>
</dbReference>
<dbReference type="Pfam" id="PF07748">
    <property type="entry name" value="Glyco_hydro_38C"/>
    <property type="match status" value="1"/>
</dbReference>
<evidence type="ECO:0000313" key="2">
    <source>
        <dbReference type="EnsemblMetazoa" id="BGLB027617-PA"/>
    </source>
</evidence>
<dbReference type="InterPro" id="IPR050843">
    <property type="entry name" value="Glycosyl_Hydrlase_38"/>
</dbReference>
<dbReference type="STRING" id="6526.A0A2C9L704"/>
<sequence>KDERDTWDLPPTDRVSGNYYPVTSRIYIKDIQRNVQFSLFTDRPQGGSSLKSGVVELMLHRRVYKDDDLGLAQVLVDSGADGKGIIYTGQ</sequence>
<dbReference type="InterPro" id="IPR011682">
    <property type="entry name" value="Glyco_hydro_38_C"/>
</dbReference>
<dbReference type="GO" id="GO:0030246">
    <property type="term" value="F:carbohydrate binding"/>
    <property type="evidence" value="ECO:0007669"/>
    <property type="project" value="InterPro"/>
</dbReference>
<dbReference type="PANTHER" id="PTHR11607">
    <property type="entry name" value="ALPHA-MANNOSIDASE"/>
    <property type="match status" value="1"/>
</dbReference>
<name>A0A2C9L704_BIOGL</name>
<dbReference type="GO" id="GO:0004559">
    <property type="term" value="F:alpha-mannosidase activity"/>
    <property type="evidence" value="ECO:0007669"/>
    <property type="project" value="InterPro"/>
</dbReference>
<protein>
    <recommendedName>
        <fullName evidence="1">Glycosyl hydrolase family 38 C-terminal domain-containing protein</fullName>
    </recommendedName>
</protein>
<evidence type="ECO:0000313" key="3">
    <source>
        <dbReference type="Proteomes" id="UP000076420"/>
    </source>
</evidence>
<dbReference type="GO" id="GO:0005764">
    <property type="term" value="C:lysosome"/>
    <property type="evidence" value="ECO:0007669"/>
    <property type="project" value="TreeGrafter"/>
</dbReference>
<dbReference type="EnsemblMetazoa" id="BGLB027617-RA">
    <property type="protein sequence ID" value="BGLB027617-PA"/>
    <property type="gene ID" value="BGLB027617"/>
</dbReference>
<gene>
    <name evidence="2" type="primary">106072982</name>
</gene>
<accession>A0A2C9L704</accession>
<evidence type="ECO:0000259" key="1">
    <source>
        <dbReference type="Pfam" id="PF07748"/>
    </source>
</evidence>
<proteinExistence type="predicted"/>
<reference evidence="2" key="1">
    <citation type="submission" date="2020-05" db="UniProtKB">
        <authorList>
            <consortium name="EnsemblMetazoa"/>
        </authorList>
    </citation>
    <scope>IDENTIFICATION</scope>
    <source>
        <strain evidence="2">BB02</strain>
    </source>
</reference>
<feature type="domain" description="Glycosyl hydrolase family 38 C-terminal" evidence="1">
    <location>
        <begin position="3"/>
        <end position="67"/>
    </location>
</feature>
<dbReference type="Gene3D" id="2.70.98.30">
    <property type="entry name" value="Golgi alpha-mannosidase II, domain 4"/>
    <property type="match status" value="1"/>
</dbReference>
<dbReference type="SUPFAM" id="SSF74650">
    <property type="entry name" value="Galactose mutarotase-like"/>
    <property type="match status" value="1"/>
</dbReference>
<dbReference type="PANTHER" id="PTHR11607:SF3">
    <property type="entry name" value="LYSOSOMAL ALPHA-MANNOSIDASE"/>
    <property type="match status" value="1"/>
</dbReference>
<organism evidence="2 3">
    <name type="scientific">Biomphalaria glabrata</name>
    <name type="common">Bloodfluke planorb</name>
    <name type="synonym">Freshwater snail</name>
    <dbReference type="NCBI Taxonomy" id="6526"/>
    <lineage>
        <taxon>Eukaryota</taxon>
        <taxon>Metazoa</taxon>
        <taxon>Spiralia</taxon>
        <taxon>Lophotrochozoa</taxon>
        <taxon>Mollusca</taxon>
        <taxon>Gastropoda</taxon>
        <taxon>Heterobranchia</taxon>
        <taxon>Euthyneura</taxon>
        <taxon>Panpulmonata</taxon>
        <taxon>Hygrophila</taxon>
        <taxon>Lymnaeoidea</taxon>
        <taxon>Planorbidae</taxon>
        <taxon>Biomphalaria</taxon>
    </lineage>
</organism>
<dbReference type="VEuPathDB" id="VectorBase:BGLB027617"/>